<feature type="compositionally biased region" description="Basic residues" evidence="1">
    <location>
        <begin position="1008"/>
        <end position="1032"/>
    </location>
</feature>
<evidence type="ECO:0000313" key="4">
    <source>
        <dbReference type="RefSeq" id="XP_022099882.1"/>
    </source>
</evidence>
<feature type="compositionally biased region" description="Basic residues" evidence="1">
    <location>
        <begin position="1093"/>
        <end position="1114"/>
    </location>
</feature>
<dbReference type="KEGG" id="aplc:110984229"/>
<feature type="compositionally biased region" description="Basic residues" evidence="1">
    <location>
        <begin position="528"/>
        <end position="553"/>
    </location>
</feature>
<feature type="compositionally biased region" description="Basic residues" evidence="1">
    <location>
        <begin position="1254"/>
        <end position="1279"/>
    </location>
</feature>
<feature type="compositionally biased region" description="Basic residues" evidence="1">
    <location>
        <begin position="607"/>
        <end position="631"/>
    </location>
</feature>
<dbReference type="Pfam" id="PF02084">
    <property type="entry name" value="Bindin"/>
    <property type="match status" value="1"/>
</dbReference>
<keyword evidence="3" id="KW-1185">Reference proteome</keyword>
<evidence type="ECO:0000256" key="2">
    <source>
        <dbReference type="SAM" id="SignalP"/>
    </source>
</evidence>
<feature type="compositionally biased region" description="Basic residues" evidence="1">
    <location>
        <begin position="847"/>
        <end position="868"/>
    </location>
</feature>
<name>A0A8B7Z4J2_ACAPL</name>
<feature type="region of interest" description="Disordered" evidence="1">
    <location>
        <begin position="1407"/>
        <end position="1484"/>
    </location>
</feature>
<feature type="compositionally biased region" description="Basic and acidic residues" evidence="1">
    <location>
        <begin position="518"/>
        <end position="527"/>
    </location>
</feature>
<feature type="compositionally biased region" description="Basic residues" evidence="1">
    <location>
        <begin position="1175"/>
        <end position="1196"/>
    </location>
</feature>
<reference evidence="4" key="1">
    <citation type="submission" date="2025-08" db="UniProtKB">
        <authorList>
            <consortium name="RefSeq"/>
        </authorList>
    </citation>
    <scope>IDENTIFICATION</scope>
</reference>
<feature type="compositionally biased region" description="Basic residues" evidence="1">
    <location>
        <begin position="236"/>
        <end position="274"/>
    </location>
</feature>
<dbReference type="OrthoDB" id="10072653at2759"/>
<feature type="compositionally biased region" description="Acidic residues" evidence="1">
    <location>
        <begin position="1137"/>
        <end position="1148"/>
    </location>
</feature>
<feature type="compositionally biased region" description="Basic residues" evidence="1">
    <location>
        <begin position="765"/>
        <end position="789"/>
    </location>
</feature>
<feature type="compositionally biased region" description="Basic residues" evidence="1">
    <location>
        <begin position="317"/>
        <end position="377"/>
    </location>
</feature>
<feature type="compositionally biased region" description="Basic residues" evidence="1">
    <location>
        <begin position="926"/>
        <end position="949"/>
    </location>
</feature>
<feature type="region of interest" description="Disordered" evidence="1">
    <location>
        <begin position="213"/>
        <end position="1297"/>
    </location>
</feature>
<feature type="compositionally biased region" description="Acidic residues" evidence="1">
    <location>
        <begin position="1039"/>
        <end position="1048"/>
    </location>
</feature>
<feature type="compositionally biased region" description="Basic residues" evidence="1">
    <location>
        <begin position="447"/>
        <end position="468"/>
    </location>
</feature>
<dbReference type="PRINTS" id="PR00761">
    <property type="entry name" value="BINDIN"/>
</dbReference>
<keyword evidence="2" id="KW-0732">Signal</keyword>
<dbReference type="RefSeq" id="XP_022099882.1">
    <property type="nucleotide sequence ID" value="XM_022244190.1"/>
</dbReference>
<accession>A0A8B7Z4J2</accession>
<dbReference type="GeneID" id="110984229"/>
<feature type="compositionally biased region" description="Basic residues" evidence="1">
    <location>
        <begin position="688"/>
        <end position="710"/>
    </location>
</feature>
<evidence type="ECO:0000256" key="1">
    <source>
        <dbReference type="SAM" id="MobiDB-lite"/>
    </source>
</evidence>
<feature type="compositionally biased region" description="Basic and acidic residues" evidence="1">
    <location>
        <begin position="283"/>
        <end position="315"/>
    </location>
</feature>
<feature type="compositionally biased region" description="Basic and acidic residues" evidence="1">
    <location>
        <begin position="384"/>
        <end position="394"/>
    </location>
</feature>
<feature type="compositionally biased region" description="Basic and acidic residues" evidence="1">
    <location>
        <begin position="475"/>
        <end position="487"/>
    </location>
</feature>
<proteinExistence type="predicted"/>
<protein>
    <submittedName>
        <fullName evidence="4">Titin-like isoform X1</fullName>
    </submittedName>
</protein>
<sequence length="1571" mass="175083">MDWQAQLVLTLTVFVILSLSCQAEDTACPPGCRCGVGQAACRKPYNGTQPLPNHTTKLELHTVDPIVLRALVQSVPQLKHLMLNRPEGFTSENDSTAQPDYEQRMMTVEELHDLQKGVIGLASLETLVMNEKALECSCDLLSLAEAAYGNGVDLYHVIKLLMSQSCRQEGLDLDLHSPLELLLLCSSRSSYQLKPFQSKPALLQPKESQLLSAEEKVSEIPGPSSHIRVRRAGEKKPKRGRRKKGKGKRRNRGKTWKGGQRRKGRKRTKGRKKGGEKPTNILTKEKSVNPGTRDVRLKVERNERESQPKEIEIKPVKPGRGKPRRGGKGQRKIKRRRKWRGKRKGKGRKRSKGRKRGRGRKRVKGRRRVKRRSRGKGKQPVIAMEDKEREREEEPATEETGVAGDKREPVEKIGTGNKIKKKNKKAMKELDQAEMPTKIPGSENSRKGKTKTPKKWKGKTKGIGKKKGTPPVIATEKEEAGTEEKPVNPEAVLEEAEAEPDAKETMPEELEIQPVEQEPVKPREKKPGRGGKGKKKRKGRKKGIRRQKGKGKRPFIVMEEEEAGTEEKLVNPETIEPMEEPVEMETKPEETEIEVVEQEPVIPGGKKLAKRRKGKKKGQGRKRGKGKKGGRKPPAVVIEEGEKEIEETAVNAETGEEGPMAEPVEMETKPEETEIELVEQEPGGEKPKKGRKGKKKGQGRKRGKGKKGGRKPPAVVIEEGEKEIEETAVNAETGVEGPMEEPVEMETKPEELEIELVEQELGGKKPAKGRKGKKKGQGRKRGKGKKGGRKPPAVVIEEGEPETEETAVNAEKGEVGPMEEPVETEMKPEEMETELVEQEQGGEKPTKGRKGKKKGQGRKRGKGKKGGRKPPAVVIEEGEKETEETAVNAETGEEGPMAEPVEMETKPEETELELVEQEPVIQGGKKPAKRGKGKKKGQGRKRGKGKKEGRKPPAVVIEEGEKETEETAVNAEKGEEGPMEEPVEMETKPEETELELVEQEPVIQGGKKPAKRGKGKKKGQGRKRGKGKKGGRKPPAVVIEEEEPETEETAVNAEKGEVGPMEEPVETEMKPEETETELVEQEPLIPGGEKPAKRGKGKKNRKGRKRGKGKKGGRKPPAVVIEEGEKEIEETAVNAETGEEGPMEEPVEMETKPEETELELVEQEPVIPGGEKPAKRGKGKKKRKGRKRGKGKKGGRKPPAVVIEEGEPETEETAVNAETGEEGPMEEPVEMETKPEETEIELVEQEPVTPGGKKPSKRRKGKKKGNRRKMRKGRKKGGQKQRAIVVNEEEPVKQEKPGAAEIGVIGAKVEPMEIQETKLAEAMRELDQTEIPFETEPLEPEMKLEEAETEPLWPETDLVEAETEPFEPDTEIFEAETELLEPETELVEAETELLEPETELLEAETELFEPETELVEEAEPLEPETELAEEAEPLEPETELVEAETEPLEPETELVEAETEPLEPETELVEAETEPLEPETERMEVNIESEEELFEPKTEVAEIDEKLMKELRDLLEATKMDLPVDINDPYDLGLLLRHLRHHSTLLAHIGDPDVKKEVLSAMNEKDETEFL</sequence>
<dbReference type="OMA" id="VMEPDEE"/>
<feature type="compositionally biased region" description="Acidic residues" evidence="1">
    <location>
        <begin position="1219"/>
        <end position="1230"/>
    </location>
</feature>
<dbReference type="GO" id="GO:0007342">
    <property type="term" value="P:fusion of sperm to egg plasma membrane involved in single fertilization"/>
    <property type="evidence" value="ECO:0007669"/>
    <property type="project" value="InterPro"/>
</dbReference>
<dbReference type="Proteomes" id="UP000694845">
    <property type="component" value="Unplaced"/>
</dbReference>
<feature type="signal peptide" evidence="2">
    <location>
        <begin position="1"/>
        <end position="23"/>
    </location>
</feature>
<dbReference type="InterPro" id="IPR000775">
    <property type="entry name" value="Bindin"/>
</dbReference>
<evidence type="ECO:0000313" key="3">
    <source>
        <dbReference type="Proteomes" id="UP000694845"/>
    </source>
</evidence>
<gene>
    <name evidence="4" type="primary">LOC110984229</name>
</gene>
<organism evidence="3 4">
    <name type="scientific">Acanthaster planci</name>
    <name type="common">Crown-of-thorns starfish</name>
    <dbReference type="NCBI Taxonomy" id="133434"/>
    <lineage>
        <taxon>Eukaryota</taxon>
        <taxon>Metazoa</taxon>
        <taxon>Echinodermata</taxon>
        <taxon>Eleutherozoa</taxon>
        <taxon>Asterozoa</taxon>
        <taxon>Asteroidea</taxon>
        <taxon>Valvatacea</taxon>
        <taxon>Valvatida</taxon>
        <taxon>Acanthasteridae</taxon>
        <taxon>Acanthaster</taxon>
    </lineage>
</organism>
<feature type="chain" id="PRO_5034725135" evidence="2">
    <location>
        <begin position="24"/>
        <end position="1571"/>
    </location>
</feature>
<feature type="region of interest" description="Disordered" evidence="1">
    <location>
        <begin position="1330"/>
        <end position="1354"/>
    </location>
</feature>
<feature type="compositionally biased region" description="Acidic residues" evidence="1">
    <location>
        <begin position="1407"/>
        <end position="1478"/>
    </location>
</feature>